<reference evidence="2 3" key="1">
    <citation type="journal article" date="2009" name="Science">
        <title>Green evolution and dynamic adaptations revealed by genomes of the marine picoeukaryotes Micromonas.</title>
        <authorList>
            <person name="Worden A.Z."/>
            <person name="Lee J.H."/>
            <person name="Mock T."/>
            <person name="Rouze P."/>
            <person name="Simmons M.P."/>
            <person name="Aerts A.L."/>
            <person name="Allen A.E."/>
            <person name="Cuvelier M.L."/>
            <person name="Derelle E."/>
            <person name="Everett M.V."/>
            <person name="Foulon E."/>
            <person name="Grimwood J."/>
            <person name="Gundlach H."/>
            <person name="Henrissat B."/>
            <person name="Napoli C."/>
            <person name="McDonald S.M."/>
            <person name="Parker M.S."/>
            <person name="Rombauts S."/>
            <person name="Salamov A."/>
            <person name="Von Dassow P."/>
            <person name="Badger J.H."/>
            <person name="Coutinho P.M."/>
            <person name="Demir E."/>
            <person name="Dubchak I."/>
            <person name="Gentemann C."/>
            <person name="Eikrem W."/>
            <person name="Gready J.E."/>
            <person name="John U."/>
            <person name="Lanier W."/>
            <person name="Lindquist E.A."/>
            <person name="Lucas S."/>
            <person name="Mayer K.F."/>
            <person name="Moreau H."/>
            <person name="Not F."/>
            <person name="Otillar R."/>
            <person name="Panaud O."/>
            <person name="Pangilinan J."/>
            <person name="Paulsen I."/>
            <person name="Piegu B."/>
            <person name="Poliakov A."/>
            <person name="Robbens S."/>
            <person name="Schmutz J."/>
            <person name="Toulza E."/>
            <person name="Wyss T."/>
            <person name="Zelensky A."/>
            <person name="Zhou K."/>
            <person name="Armbrust E.V."/>
            <person name="Bhattacharya D."/>
            <person name="Goodenough U.W."/>
            <person name="Van de Peer Y."/>
            <person name="Grigoriev I.V."/>
        </authorList>
    </citation>
    <scope>NUCLEOTIDE SEQUENCE [LARGE SCALE GENOMIC DNA]</scope>
    <source>
        <strain evidence="3">RCC299 / NOUM17</strain>
    </source>
</reference>
<dbReference type="Gene3D" id="3.10.50.40">
    <property type="match status" value="1"/>
</dbReference>
<accession>C1EDW8</accession>
<name>C1EDW8_MICCC</name>
<feature type="region of interest" description="Disordered" evidence="1">
    <location>
        <begin position="200"/>
        <end position="243"/>
    </location>
</feature>
<proteinExistence type="predicted"/>
<dbReference type="InterPro" id="IPR046357">
    <property type="entry name" value="PPIase_dom_sf"/>
</dbReference>
<dbReference type="InParanoid" id="C1EDW8"/>
<evidence type="ECO:0000256" key="1">
    <source>
        <dbReference type="SAM" id="MobiDB-lite"/>
    </source>
</evidence>
<evidence type="ECO:0000313" key="3">
    <source>
        <dbReference type="Proteomes" id="UP000002009"/>
    </source>
</evidence>
<dbReference type="SUPFAM" id="SSF54534">
    <property type="entry name" value="FKBP-like"/>
    <property type="match status" value="1"/>
</dbReference>
<dbReference type="Proteomes" id="UP000002009">
    <property type="component" value="Chromosome 11"/>
</dbReference>
<keyword evidence="3" id="KW-1185">Reference proteome</keyword>
<evidence type="ECO:0000313" key="2">
    <source>
        <dbReference type="EMBL" id="ACO66130.1"/>
    </source>
</evidence>
<dbReference type="OrthoDB" id="1902587at2759"/>
<dbReference type="RefSeq" id="XP_002504872.1">
    <property type="nucleotide sequence ID" value="XM_002504826.1"/>
</dbReference>
<dbReference type="GeneID" id="8247600"/>
<dbReference type="KEGG" id="mis:MICPUN_62417"/>
<gene>
    <name evidence="2" type="ORF">MICPUN_62417</name>
</gene>
<sequence>MSSAVTAAATIASRAGRLRRLRSTHASASSSSDDVRVSRRGIALGCPLAVLAGVGTNEARAVDYFTTPPNTLEFENVAFPRYPGFVTLPSGVQVRDLCVGSGPAAATTRSLDVIVKMWTVHQGRYAGEARVVFVPGDETVIRGLEQAVLAGGNMRVGGTRRALIPPKASVSWPYVQSGETDADEDATGARTRFGMAPAYDPALGVQTPLTSGVGPVPKREGGPRAADGDGDEKSAPGDGDGDGDGAWLDYVLRRNAFTIKPSDRSVLVDVTLVAVGGESGGRGVVPRVPTREDRAALGEANDRSGDGGASWWTAALPGASEYCPG</sequence>
<organism evidence="2 3">
    <name type="scientific">Micromonas commoda (strain RCC299 / NOUM17 / CCMP2709)</name>
    <name type="common">Picoplanktonic green alga</name>
    <dbReference type="NCBI Taxonomy" id="296587"/>
    <lineage>
        <taxon>Eukaryota</taxon>
        <taxon>Viridiplantae</taxon>
        <taxon>Chlorophyta</taxon>
        <taxon>Mamiellophyceae</taxon>
        <taxon>Mamiellales</taxon>
        <taxon>Mamiellaceae</taxon>
        <taxon>Micromonas</taxon>
    </lineage>
</organism>
<dbReference type="GO" id="GO:0003755">
    <property type="term" value="F:peptidyl-prolyl cis-trans isomerase activity"/>
    <property type="evidence" value="ECO:0007669"/>
    <property type="project" value="InterPro"/>
</dbReference>
<protein>
    <submittedName>
        <fullName evidence="2">Uncharacterized protein</fullName>
    </submittedName>
</protein>
<dbReference type="EMBL" id="CP001330">
    <property type="protein sequence ID" value="ACO66130.1"/>
    <property type="molecule type" value="Genomic_DNA"/>
</dbReference>
<dbReference type="AlphaFoldDB" id="C1EDW8"/>